<dbReference type="OrthoDB" id="2321492at2759"/>
<comment type="caution">
    <text evidence="1">The sequence shown here is derived from an EMBL/GenBank/DDBJ whole genome shotgun (WGS) entry which is preliminary data.</text>
</comment>
<organism evidence="1 2">
    <name type="scientific">Rhizophagus irregularis</name>
    <dbReference type="NCBI Taxonomy" id="588596"/>
    <lineage>
        <taxon>Eukaryota</taxon>
        <taxon>Fungi</taxon>
        <taxon>Fungi incertae sedis</taxon>
        <taxon>Mucoromycota</taxon>
        <taxon>Glomeromycotina</taxon>
        <taxon>Glomeromycetes</taxon>
        <taxon>Glomerales</taxon>
        <taxon>Glomeraceae</taxon>
        <taxon>Rhizophagus</taxon>
    </lineage>
</organism>
<dbReference type="VEuPathDB" id="FungiDB:RhiirFUN_012713"/>
<dbReference type="SMR" id="A0A915ZTX7"/>
<evidence type="ECO:0000313" key="1">
    <source>
        <dbReference type="EMBL" id="CAB5387220.1"/>
    </source>
</evidence>
<sequence length="210" mass="24913">MLNLALTHRSRSIIEKNSYTKIELLLVYTALINSGTIQKVLNSRYFNQNLLKHFRRHGQGLICQFEIDSSQKIKLLTTGDLPSKENNIELLFYFHSVSLRHVPRNIGYSINKIDISMPRQKLLQLNFSREHQLKVRHKKKLYQGISLRPLIVLNNSIINVETSRRIKQRRRNRFTRKQCEHARFINRIINLPRQTSSNPLRNQFFNGFTF</sequence>
<accession>A0A915ZTX7</accession>
<dbReference type="EMBL" id="CAGKOT010000057">
    <property type="protein sequence ID" value="CAB5387220.1"/>
    <property type="molecule type" value="Genomic_DNA"/>
</dbReference>
<name>A0A915ZTX7_9GLOM</name>
<protein>
    <submittedName>
        <fullName evidence="1">Uncharacterized protein</fullName>
    </submittedName>
</protein>
<reference evidence="1" key="1">
    <citation type="submission" date="2020-05" db="EMBL/GenBank/DDBJ databases">
        <authorList>
            <person name="Rincon C."/>
            <person name="Sanders R I."/>
            <person name="Robbins C."/>
            <person name="Chaturvedi A."/>
        </authorList>
    </citation>
    <scope>NUCLEOTIDE SEQUENCE</scope>
    <source>
        <strain evidence="1">CHB12</strain>
    </source>
</reference>
<dbReference type="Proteomes" id="UP000684084">
    <property type="component" value="Unassembled WGS sequence"/>
</dbReference>
<proteinExistence type="predicted"/>
<dbReference type="AlphaFoldDB" id="A0A915ZTX7"/>
<gene>
    <name evidence="1" type="ORF">CHRIB12_LOCUS20051</name>
</gene>
<evidence type="ECO:0000313" key="2">
    <source>
        <dbReference type="Proteomes" id="UP000684084"/>
    </source>
</evidence>